<evidence type="ECO:0000313" key="3">
    <source>
        <dbReference type="Proteomes" id="UP000695562"/>
    </source>
</evidence>
<feature type="region of interest" description="Disordered" evidence="1">
    <location>
        <begin position="1"/>
        <end position="54"/>
    </location>
</feature>
<keyword evidence="3" id="KW-1185">Reference proteome</keyword>
<accession>A0A8J4V515</accession>
<feature type="compositionally biased region" description="Basic and acidic residues" evidence="1">
    <location>
        <begin position="31"/>
        <end position="54"/>
    </location>
</feature>
<dbReference type="EMBL" id="AJWJ01000023">
    <property type="protein sequence ID" value="KAF2077668.1"/>
    <property type="molecule type" value="Genomic_DNA"/>
</dbReference>
<protein>
    <submittedName>
        <fullName evidence="2">Uncharacterized protein</fullName>
    </submittedName>
</protein>
<gene>
    <name evidence="2" type="ORF">CYY_001056</name>
</gene>
<organism evidence="2 3">
    <name type="scientific">Polysphondylium violaceum</name>
    <dbReference type="NCBI Taxonomy" id="133409"/>
    <lineage>
        <taxon>Eukaryota</taxon>
        <taxon>Amoebozoa</taxon>
        <taxon>Evosea</taxon>
        <taxon>Eumycetozoa</taxon>
        <taxon>Dictyostelia</taxon>
        <taxon>Dictyosteliales</taxon>
        <taxon>Dictyosteliaceae</taxon>
        <taxon>Polysphondylium</taxon>
    </lineage>
</organism>
<sequence>MNDPKEKSEEASSSKQQQVSDEKPPQPPSPQDRDKERDSGENKNKDPKFQEKRKVFIKSLPTKYQNYLYVLEEEIDNRDIDNEKKESLKVKLRMKTEMEALKEKASRSENFFISCCDIL</sequence>
<evidence type="ECO:0000313" key="2">
    <source>
        <dbReference type="EMBL" id="KAF2077668.1"/>
    </source>
</evidence>
<evidence type="ECO:0000256" key="1">
    <source>
        <dbReference type="SAM" id="MobiDB-lite"/>
    </source>
</evidence>
<feature type="compositionally biased region" description="Basic and acidic residues" evidence="1">
    <location>
        <begin position="1"/>
        <end position="12"/>
    </location>
</feature>
<dbReference type="AlphaFoldDB" id="A0A8J4V515"/>
<proteinExistence type="predicted"/>
<comment type="caution">
    <text evidence="2">The sequence shown here is derived from an EMBL/GenBank/DDBJ whole genome shotgun (WGS) entry which is preliminary data.</text>
</comment>
<name>A0A8J4V515_9MYCE</name>
<reference evidence="2" key="1">
    <citation type="submission" date="2020-01" db="EMBL/GenBank/DDBJ databases">
        <title>Development of genomics and gene disruption for Polysphondylium violaceum indicates a role for the polyketide synthase stlB in stalk morphogenesis.</title>
        <authorList>
            <person name="Narita B."/>
            <person name="Kawabe Y."/>
            <person name="Kin K."/>
            <person name="Saito T."/>
            <person name="Gibbs R."/>
            <person name="Kuspa A."/>
            <person name="Muzny D."/>
            <person name="Queller D."/>
            <person name="Richards S."/>
            <person name="Strassman J."/>
            <person name="Sucgang R."/>
            <person name="Worley K."/>
            <person name="Schaap P."/>
        </authorList>
    </citation>
    <scope>NUCLEOTIDE SEQUENCE</scope>
    <source>
        <strain evidence="2">QSvi11</strain>
    </source>
</reference>
<dbReference type="Proteomes" id="UP000695562">
    <property type="component" value="Unassembled WGS sequence"/>
</dbReference>